<evidence type="ECO:0000256" key="2">
    <source>
        <dbReference type="SAM" id="Phobius"/>
    </source>
</evidence>
<feature type="compositionally biased region" description="Polar residues" evidence="1">
    <location>
        <begin position="133"/>
        <end position="148"/>
    </location>
</feature>
<feature type="compositionally biased region" description="Polar residues" evidence="1">
    <location>
        <begin position="156"/>
        <end position="181"/>
    </location>
</feature>
<protein>
    <submittedName>
        <fullName evidence="3">Uncharacterized protein</fullName>
    </submittedName>
</protein>
<keyword evidence="4" id="KW-1185">Reference proteome</keyword>
<name>A0A6A6AXV1_9PEZI</name>
<feature type="compositionally biased region" description="Low complexity" evidence="1">
    <location>
        <begin position="483"/>
        <end position="498"/>
    </location>
</feature>
<gene>
    <name evidence="3" type="ORF">K452DRAFT_303578</name>
</gene>
<dbReference type="RefSeq" id="XP_033391109.1">
    <property type="nucleotide sequence ID" value="XM_033542743.1"/>
</dbReference>
<accession>A0A6A6AXV1</accession>
<feature type="transmembrane region" description="Helical" evidence="2">
    <location>
        <begin position="697"/>
        <end position="719"/>
    </location>
</feature>
<keyword evidence="2" id="KW-1133">Transmembrane helix</keyword>
<feature type="compositionally biased region" description="Polar residues" evidence="1">
    <location>
        <begin position="201"/>
        <end position="217"/>
    </location>
</feature>
<keyword evidence="2" id="KW-0472">Membrane</keyword>
<dbReference type="OrthoDB" id="5383338at2759"/>
<feature type="region of interest" description="Disordered" evidence="1">
    <location>
        <begin position="1"/>
        <end position="38"/>
    </location>
</feature>
<proteinExistence type="predicted"/>
<feature type="compositionally biased region" description="Low complexity" evidence="1">
    <location>
        <begin position="525"/>
        <end position="541"/>
    </location>
</feature>
<feature type="compositionally biased region" description="Pro residues" evidence="1">
    <location>
        <begin position="1"/>
        <end position="11"/>
    </location>
</feature>
<feature type="region of interest" description="Disordered" evidence="1">
    <location>
        <begin position="472"/>
        <end position="553"/>
    </location>
</feature>
<sequence length="738" mass="78583">MSFQLFPPPQKKPNRPISLRRPQKPASPEPALELAERAKSPVDFHELVIEVNSEPISSVSVPVPAPAPAPAQASSSRQSSQSAPVIAIPEPARTRRPVTTSKSTIRKPLSPISEKSASTSPLQANVAPLPETGSPSRQTPASEKNTSPIHYPDRQATASPSFSDSTTLVRSNSAATQQTPHVSPHGVPAMRSIFPRYNPNVPLSQQQYKPTQPSPTEISKDKISRPSYSPKFYIPHSNVSQGRLKETPCYTPARELNHLWNAANGKPSEESKRTFSLQMHGRDVTASSSSSREPTLLFGPSPAQPMYSLKQYDVQNIDSTASASDVPSQELLISRHHPTQPKSSSFPIAHLTVHIPPPHAPQEKPESFYQDRSPTLITTIHPKLASLAALEAAAQTTRAAEIARDDPTATSQAAARLAAEAVAKSEAEQSCLLVYCPVSEQLVEPYATHKTGTYELRHPKLGAFPIVVQGDVRRDLDGRPSSKKASSSSNNNDKTSGSITILNPYATPRRASSATSTAKHAKNPSAGSCASTSTSSTTCSHSDPEPEPEQSHDEVLARLALASNTLTLDAAALSALAAPYLLDVAVCAVFAVCAAETLREGRALLLLPSPKRSGSGSGTGKAAEGHVVGVGGGSMPGSPEVQLVFEGPPTRAARGGVKGEGRKHAAWFGSVGKAKAKAKAKTSDLEAQQEEEEKLPLLVRVVLALLTFAFKFALLILLVGWRVLRGVLRGVGRCVDRA</sequence>
<feature type="compositionally biased region" description="Low complexity" evidence="1">
    <location>
        <begin position="70"/>
        <end position="85"/>
    </location>
</feature>
<evidence type="ECO:0000313" key="4">
    <source>
        <dbReference type="Proteomes" id="UP000799438"/>
    </source>
</evidence>
<dbReference type="GeneID" id="54300240"/>
<evidence type="ECO:0000313" key="3">
    <source>
        <dbReference type="EMBL" id="KAF2135391.1"/>
    </source>
</evidence>
<feature type="region of interest" description="Disordered" evidence="1">
    <location>
        <begin position="282"/>
        <end position="302"/>
    </location>
</feature>
<feature type="compositionally biased region" description="Polar residues" evidence="1">
    <location>
        <begin position="113"/>
        <end position="123"/>
    </location>
</feature>
<keyword evidence="2" id="KW-0812">Transmembrane</keyword>
<dbReference type="EMBL" id="ML995591">
    <property type="protein sequence ID" value="KAF2135391.1"/>
    <property type="molecule type" value="Genomic_DNA"/>
</dbReference>
<feature type="compositionally biased region" description="Low complexity" evidence="1">
    <location>
        <begin position="506"/>
        <end position="518"/>
    </location>
</feature>
<dbReference type="AlphaFoldDB" id="A0A6A6AXV1"/>
<feature type="region of interest" description="Disordered" evidence="1">
    <location>
        <begin position="56"/>
        <end position="236"/>
    </location>
</feature>
<reference evidence="3" key="1">
    <citation type="journal article" date="2020" name="Stud. Mycol.">
        <title>101 Dothideomycetes genomes: a test case for predicting lifestyles and emergence of pathogens.</title>
        <authorList>
            <person name="Haridas S."/>
            <person name="Albert R."/>
            <person name="Binder M."/>
            <person name="Bloem J."/>
            <person name="Labutti K."/>
            <person name="Salamov A."/>
            <person name="Andreopoulos B."/>
            <person name="Baker S."/>
            <person name="Barry K."/>
            <person name="Bills G."/>
            <person name="Bluhm B."/>
            <person name="Cannon C."/>
            <person name="Castanera R."/>
            <person name="Culley D."/>
            <person name="Daum C."/>
            <person name="Ezra D."/>
            <person name="Gonzalez J."/>
            <person name="Henrissat B."/>
            <person name="Kuo A."/>
            <person name="Liang C."/>
            <person name="Lipzen A."/>
            <person name="Lutzoni F."/>
            <person name="Magnuson J."/>
            <person name="Mondo S."/>
            <person name="Nolan M."/>
            <person name="Ohm R."/>
            <person name="Pangilinan J."/>
            <person name="Park H.-J."/>
            <person name="Ramirez L."/>
            <person name="Alfaro M."/>
            <person name="Sun H."/>
            <person name="Tritt A."/>
            <person name="Yoshinaga Y."/>
            <person name="Zwiers L.-H."/>
            <person name="Turgeon B."/>
            <person name="Goodwin S."/>
            <person name="Spatafora J."/>
            <person name="Crous P."/>
            <person name="Grigoriev I."/>
        </authorList>
    </citation>
    <scope>NUCLEOTIDE SEQUENCE</scope>
    <source>
        <strain evidence="3">CBS 121167</strain>
    </source>
</reference>
<evidence type="ECO:0000256" key="1">
    <source>
        <dbReference type="SAM" id="MobiDB-lite"/>
    </source>
</evidence>
<organism evidence="3 4">
    <name type="scientific">Aplosporella prunicola CBS 121167</name>
    <dbReference type="NCBI Taxonomy" id="1176127"/>
    <lineage>
        <taxon>Eukaryota</taxon>
        <taxon>Fungi</taxon>
        <taxon>Dikarya</taxon>
        <taxon>Ascomycota</taxon>
        <taxon>Pezizomycotina</taxon>
        <taxon>Dothideomycetes</taxon>
        <taxon>Dothideomycetes incertae sedis</taxon>
        <taxon>Botryosphaeriales</taxon>
        <taxon>Aplosporellaceae</taxon>
        <taxon>Aplosporella</taxon>
    </lineage>
</organism>
<dbReference type="Proteomes" id="UP000799438">
    <property type="component" value="Unassembled WGS sequence"/>
</dbReference>